<evidence type="ECO:0000256" key="1">
    <source>
        <dbReference type="ARBA" id="ARBA00022676"/>
    </source>
</evidence>
<dbReference type="PANTHER" id="PTHR10515">
    <property type="entry name" value="THYMIDINE PHOSPHORYLASE"/>
    <property type="match status" value="1"/>
</dbReference>
<keyword evidence="2" id="KW-0808">Transferase</keyword>
<organism evidence="3">
    <name type="scientific">marine sediment metagenome</name>
    <dbReference type="NCBI Taxonomy" id="412755"/>
    <lineage>
        <taxon>unclassified sequences</taxon>
        <taxon>metagenomes</taxon>
        <taxon>ecological metagenomes</taxon>
    </lineage>
</organism>
<dbReference type="AlphaFoldDB" id="X1RLM8"/>
<proteinExistence type="predicted"/>
<sequence length="174" mass="19071">MKFISIINKFSKSPTEVNMLQLISFIESRKIHNEEIALLAETLATSGEKLNINKNISTADIPSTGGPSSLTTILCPLYLVHFGYVVPKLGIPGSPAGGVDILAQIPGYKVHFMKEDFESLLSKHNYIHSLADENFCPLDNTLFKFRKKVGKVSVFPLVIASLLSKKIALGVKNV</sequence>
<dbReference type="PANTHER" id="PTHR10515:SF0">
    <property type="entry name" value="THYMIDINE PHOSPHORYLASE"/>
    <property type="match status" value="1"/>
</dbReference>
<dbReference type="InterPro" id="IPR035902">
    <property type="entry name" value="Nuc_phospho_transferase"/>
</dbReference>
<comment type="caution">
    <text evidence="3">The sequence shown here is derived from an EMBL/GenBank/DDBJ whole genome shotgun (WGS) entry which is preliminary data.</text>
</comment>
<feature type="non-terminal residue" evidence="3">
    <location>
        <position position="174"/>
    </location>
</feature>
<gene>
    <name evidence="3" type="ORF">S12H4_14384</name>
</gene>
<dbReference type="EMBL" id="BARW01006856">
    <property type="protein sequence ID" value="GAI81662.1"/>
    <property type="molecule type" value="Genomic_DNA"/>
</dbReference>
<dbReference type="InterPro" id="IPR000053">
    <property type="entry name" value="Thymidine/pyrmidine_PPase"/>
</dbReference>
<name>X1RLM8_9ZZZZ</name>
<protein>
    <recommendedName>
        <fullName evidence="4">Glycosyl transferase family 3 domain-containing protein</fullName>
    </recommendedName>
</protein>
<evidence type="ECO:0000256" key="2">
    <source>
        <dbReference type="ARBA" id="ARBA00022679"/>
    </source>
</evidence>
<evidence type="ECO:0000313" key="3">
    <source>
        <dbReference type="EMBL" id="GAI81662.1"/>
    </source>
</evidence>
<dbReference type="GO" id="GO:0004645">
    <property type="term" value="F:1,4-alpha-oligoglucan phosphorylase activity"/>
    <property type="evidence" value="ECO:0007669"/>
    <property type="project" value="InterPro"/>
</dbReference>
<dbReference type="Gene3D" id="3.40.1030.10">
    <property type="entry name" value="Nucleoside phosphorylase/phosphoribosyltransferase catalytic domain"/>
    <property type="match status" value="1"/>
</dbReference>
<dbReference type="GO" id="GO:0005829">
    <property type="term" value="C:cytosol"/>
    <property type="evidence" value="ECO:0007669"/>
    <property type="project" value="TreeGrafter"/>
</dbReference>
<keyword evidence="1" id="KW-0328">Glycosyltransferase</keyword>
<reference evidence="3" key="1">
    <citation type="journal article" date="2014" name="Front. Microbiol.">
        <title>High frequency of phylogenetically diverse reductive dehalogenase-homologous genes in deep subseafloor sedimentary metagenomes.</title>
        <authorList>
            <person name="Kawai M."/>
            <person name="Futagami T."/>
            <person name="Toyoda A."/>
            <person name="Takaki Y."/>
            <person name="Nishi S."/>
            <person name="Hori S."/>
            <person name="Arai W."/>
            <person name="Tsubouchi T."/>
            <person name="Morono Y."/>
            <person name="Uchiyama I."/>
            <person name="Ito T."/>
            <person name="Fujiyama A."/>
            <person name="Inagaki F."/>
            <person name="Takami H."/>
        </authorList>
    </citation>
    <scope>NUCLEOTIDE SEQUENCE</scope>
    <source>
        <strain evidence="3">Expedition CK06-06</strain>
    </source>
</reference>
<accession>X1RLM8</accession>
<dbReference type="GO" id="GO:0006206">
    <property type="term" value="P:pyrimidine nucleobase metabolic process"/>
    <property type="evidence" value="ECO:0007669"/>
    <property type="project" value="InterPro"/>
</dbReference>
<evidence type="ECO:0008006" key="4">
    <source>
        <dbReference type="Google" id="ProtNLM"/>
    </source>
</evidence>
<dbReference type="SUPFAM" id="SSF52418">
    <property type="entry name" value="Nucleoside phosphorylase/phosphoribosyltransferase catalytic domain"/>
    <property type="match status" value="1"/>
</dbReference>